<name>A0AAN6NZQ3_9PEZI</name>
<comment type="caution">
    <text evidence="2">The sequence shown here is derived from an EMBL/GenBank/DDBJ whole genome shotgun (WGS) entry which is preliminary data.</text>
</comment>
<feature type="transmembrane region" description="Helical" evidence="1">
    <location>
        <begin position="182"/>
        <end position="202"/>
    </location>
</feature>
<dbReference type="PANTHER" id="PTHR35394:SF5">
    <property type="entry name" value="DUF3176 DOMAIN-CONTAINING PROTEIN"/>
    <property type="match status" value="1"/>
</dbReference>
<sequence>MMSVKNETHHSSTITSTRLQQSNPLLGEAVNVDCWGPENVNLSSPSMAWLSVSPPPLSDLHRSPYRADPSTGAFCLFSGYIVDYEHYQRIAFVLRWTIRYNATGQHADDRLVYDHWERDSGGGSTHFIEFADVPDRISKRGLGSVMTSITAALNNLTLATSDDRATGNYVVRERVLEVRWPWLAPLFLVELLGMGYLLFIIFRPRSVAVGGAWKDSILAVLYHGLDNGTKLSRSLGPGGLRDMRKVAQSTKVHLERKGADGRVVLVQDNDDDINCFRGLGGND</sequence>
<gene>
    <name evidence="2" type="ORF">QBC32DRAFT_127535</name>
</gene>
<keyword evidence="1" id="KW-0812">Transmembrane</keyword>
<dbReference type="AlphaFoldDB" id="A0AAN6NZQ3"/>
<reference evidence="2" key="1">
    <citation type="journal article" date="2023" name="Mol. Phylogenet. Evol.">
        <title>Genome-scale phylogeny and comparative genomics of the fungal order Sordariales.</title>
        <authorList>
            <person name="Hensen N."/>
            <person name="Bonometti L."/>
            <person name="Westerberg I."/>
            <person name="Brannstrom I.O."/>
            <person name="Guillou S."/>
            <person name="Cros-Aarteil S."/>
            <person name="Calhoun S."/>
            <person name="Haridas S."/>
            <person name="Kuo A."/>
            <person name="Mondo S."/>
            <person name="Pangilinan J."/>
            <person name="Riley R."/>
            <person name="LaButti K."/>
            <person name="Andreopoulos B."/>
            <person name="Lipzen A."/>
            <person name="Chen C."/>
            <person name="Yan M."/>
            <person name="Daum C."/>
            <person name="Ng V."/>
            <person name="Clum A."/>
            <person name="Steindorff A."/>
            <person name="Ohm R.A."/>
            <person name="Martin F."/>
            <person name="Silar P."/>
            <person name="Natvig D.O."/>
            <person name="Lalanne C."/>
            <person name="Gautier V."/>
            <person name="Ament-Velasquez S.L."/>
            <person name="Kruys A."/>
            <person name="Hutchinson M.I."/>
            <person name="Powell A.J."/>
            <person name="Barry K."/>
            <person name="Miller A.N."/>
            <person name="Grigoriev I.V."/>
            <person name="Debuchy R."/>
            <person name="Gladieux P."/>
            <person name="Hiltunen Thoren M."/>
            <person name="Johannesson H."/>
        </authorList>
    </citation>
    <scope>NUCLEOTIDE SEQUENCE</scope>
    <source>
        <strain evidence="2">CBS 626.80</strain>
    </source>
</reference>
<evidence type="ECO:0000313" key="2">
    <source>
        <dbReference type="EMBL" id="KAK3953093.1"/>
    </source>
</evidence>
<dbReference type="PANTHER" id="PTHR35394">
    <property type="entry name" value="DUF3176 DOMAIN-CONTAINING PROTEIN"/>
    <property type="match status" value="1"/>
</dbReference>
<keyword evidence="1" id="KW-1133">Transmembrane helix</keyword>
<keyword evidence="3" id="KW-1185">Reference proteome</keyword>
<reference evidence="2" key="2">
    <citation type="submission" date="2023-06" db="EMBL/GenBank/DDBJ databases">
        <authorList>
            <consortium name="Lawrence Berkeley National Laboratory"/>
            <person name="Mondo S.J."/>
            <person name="Hensen N."/>
            <person name="Bonometti L."/>
            <person name="Westerberg I."/>
            <person name="Brannstrom I.O."/>
            <person name="Guillou S."/>
            <person name="Cros-Aarteil S."/>
            <person name="Calhoun S."/>
            <person name="Haridas S."/>
            <person name="Kuo A."/>
            <person name="Pangilinan J."/>
            <person name="Riley R."/>
            <person name="Labutti K."/>
            <person name="Andreopoulos B."/>
            <person name="Lipzen A."/>
            <person name="Chen C."/>
            <person name="Yanf M."/>
            <person name="Daum C."/>
            <person name="Ng V."/>
            <person name="Clum A."/>
            <person name="Steindorff A."/>
            <person name="Ohm R."/>
            <person name="Martin F."/>
            <person name="Silar P."/>
            <person name="Natvig D."/>
            <person name="Lalanne C."/>
            <person name="Gautier V."/>
            <person name="Ament-Velasquez S.L."/>
            <person name="Kruys A."/>
            <person name="Hutchinson M.I."/>
            <person name="Powell A.J."/>
            <person name="Barry K."/>
            <person name="Miller A.N."/>
            <person name="Grigoriev I.V."/>
            <person name="Debuchy R."/>
            <person name="Gladieux P."/>
            <person name="Thoren M.H."/>
            <person name="Johannesson H."/>
        </authorList>
    </citation>
    <scope>NUCLEOTIDE SEQUENCE</scope>
    <source>
        <strain evidence="2">CBS 626.80</strain>
    </source>
</reference>
<dbReference type="EMBL" id="MU859111">
    <property type="protein sequence ID" value="KAK3953093.1"/>
    <property type="molecule type" value="Genomic_DNA"/>
</dbReference>
<evidence type="ECO:0000313" key="3">
    <source>
        <dbReference type="Proteomes" id="UP001303222"/>
    </source>
</evidence>
<evidence type="ECO:0000256" key="1">
    <source>
        <dbReference type="SAM" id="Phobius"/>
    </source>
</evidence>
<dbReference type="Proteomes" id="UP001303222">
    <property type="component" value="Unassembled WGS sequence"/>
</dbReference>
<organism evidence="2 3">
    <name type="scientific">Pseudoneurospora amorphoporcata</name>
    <dbReference type="NCBI Taxonomy" id="241081"/>
    <lineage>
        <taxon>Eukaryota</taxon>
        <taxon>Fungi</taxon>
        <taxon>Dikarya</taxon>
        <taxon>Ascomycota</taxon>
        <taxon>Pezizomycotina</taxon>
        <taxon>Sordariomycetes</taxon>
        <taxon>Sordariomycetidae</taxon>
        <taxon>Sordariales</taxon>
        <taxon>Sordariaceae</taxon>
        <taxon>Pseudoneurospora</taxon>
    </lineage>
</organism>
<proteinExistence type="predicted"/>
<accession>A0AAN6NZQ3</accession>
<keyword evidence="1" id="KW-0472">Membrane</keyword>
<protein>
    <submittedName>
        <fullName evidence="2">Uncharacterized protein</fullName>
    </submittedName>
</protein>